<dbReference type="RefSeq" id="WP_147441657.1">
    <property type="nucleotide sequence ID" value="NZ_RCUY01000005.1"/>
</dbReference>
<proteinExistence type="predicted"/>
<feature type="region of interest" description="Disordered" evidence="1">
    <location>
        <begin position="54"/>
        <end position="152"/>
    </location>
</feature>
<feature type="compositionally biased region" description="Gly residues" evidence="1">
    <location>
        <begin position="96"/>
        <end position="106"/>
    </location>
</feature>
<keyword evidence="3" id="KW-1185">Reference proteome</keyword>
<gene>
    <name evidence="2" type="ORF">D9V34_08655</name>
</gene>
<reference evidence="2 3" key="1">
    <citation type="submission" date="2018-10" db="EMBL/GenBank/DDBJ databases">
        <authorList>
            <person name="Li J."/>
        </authorList>
    </citation>
    <scope>NUCLEOTIDE SEQUENCE [LARGE SCALE GENOMIC DNA]</scope>
    <source>
        <strain evidence="2 3">JCM 11654</strain>
    </source>
</reference>
<protein>
    <submittedName>
        <fullName evidence="2">Uncharacterized protein</fullName>
    </submittedName>
</protein>
<sequence>MPQPDPALNPGIAGGGPSQDSALTGTDDGAAERGLRSGVAGTVGIAAGARLAGGASGGGVLGINPATSTAGAGGEKLPAASSPATSNGGNRAPGAGLLGGQAGGGEAQKKRARSGGYVVPKLEEAPESMPASLAAGAGRRRKKDAPGPEPEL</sequence>
<dbReference type="Proteomes" id="UP000269438">
    <property type="component" value="Unassembled WGS sequence"/>
</dbReference>
<evidence type="ECO:0000256" key="1">
    <source>
        <dbReference type="SAM" id="MobiDB-lite"/>
    </source>
</evidence>
<comment type="caution">
    <text evidence="2">The sequence shown here is derived from an EMBL/GenBank/DDBJ whole genome shotgun (WGS) entry which is preliminary data.</text>
</comment>
<accession>A0A3L7ATH2</accession>
<dbReference type="AlphaFoldDB" id="A0A3L7ATH2"/>
<organism evidence="2 3">
    <name type="scientific">Mycetocola lacteus</name>
    <dbReference type="NCBI Taxonomy" id="76637"/>
    <lineage>
        <taxon>Bacteria</taxon>
        <taxon>Bacillati</taxon>
        <taxon>Actinomycetota</taxon>
        <taxon>Actinomycetes</taxon>
        <taxon>Micrococcales</taxon>
        <taxon>Microbacteriaceae</taxon>
        <taxon>Mycetocola</taxon>
    </lineage>
</organism>
<evidence type="ECO:0000313" key="3">
    <source>
        <dbReference type="Proteomes" id="UP000269438"/>
    </source>
</evidence>
<feature type="region of interest" description="Disordered" evidence="1">
    <location>
        <begin position="1"/>
        <end position="35"/>
    </location>
</feature>
<name>A0A3L7ATH2_9MICO</name>
<evidence type="ECO:0000313" key="2">
    <source>
        <dbReference type="EMBL" id="RLP83285.1"/>
    </source>
</evidence>
<dbReference type="EMBL" id="RCUY01000005">
    <property type="protein sequence ID" value="RLP83285.1"/>
    <property type="molecule type" value="Genomic_DNA"/>
</dbReference>